<feature type="signal peptide" evidence="1">
    <location>
        <begin position="1"/>
        <end position="22"/>
    </location>
</feature>
<proteinExistence type="predicted"/>
<dbReference type="InterPro" id="IPR010546">
    <property type="entry name" value="DUF1120"/>
</dbReference>
<organism evidence="3">
    <name type="scientific">Salmonella enterica</name>
    <name type="common">Salmonella choleraesuis</name>
    <dbReference type="NCBI Taxonomy" id="28901"/>
    <lineage>
        <taxon>Bacteria</taxon>
        <taxon>Pseudomonadati</taxon>
        <taxon>Pseudomonadota</taxon>
        <taxon>Gammaproteobacteria</taxon>
        <taxon>Enterobacterales</taxon>
        <taxon>Enterobacteriaceae</taxon>
        <taxon>Salmonella</taxon>
    </lineage>
</organism>
<dbReference type="EMBL" id="AAGKQP010000003">
    <property type="protein sequence ID" value="EBP0974519.1"/>
    <property type="molecule type" value="Genomic_DNA"/>
</dbReference>
<evidence type="ECO:0000313" key="3">
    <source>
        <dbReference type="EMBL" id="EBQ4315033.1"/>
    </source>
</evidence>
<evidence type="ECO:0000313" key="2">
    <source>
        <dbReference type="EMBL" id="EBP0974519.1"/>
    </source>
</evidence>
<feature type="chain" id="PRO_5036152249" evidence="1">
    <location>
        <begin position="23"/>
        <end position="230"/>
    </location>
</feature>
<protein>
    <submittedName>
        <fullName evidence="3">DUF1120 domain-containing protein</fullName>
    </submittedName>
</protein>
<accession>A0A5U5NWT0</accession>
<gene>
    <name evidence="3" type="ORF">A2H40_04645</name>
    <name evidence="2" type="ORF">LM31_03955</name>
</gene>
<dbReference type="EMBL" id="AAGOZC010000004">
    <property type="protein sequence ID" value="EBQ4315033.1"/>
    <property type="molecule type" value="Genomic_DNA"/>
</dbReference>
<dbReference type="NCBIfam" id="NF011830">
    <property type="entry name" value="PRK15302.1"/>
    <property type="match status" value="1"/>
</dbReference>
<dbReference type="AlphaFoldDB" id="A0A5U5NWT0"/>
<reference evidence="3" key="1">
    <citation type="submission" date="2018-07" db="EMBL/GenBank/DDBJ databases">
        <authorList>
            <consortium name="GenomeTrakr network: Whole genome sequencing for foodborne pathogen traceback"/>
        </authorList>
    </citation>
    <scope>NUCLEOTIDE SEQUENCE</scope>
    <source>
        <strain evidence="2">CFSAN024207</strain>
        <strain evidence="3">CFSAN047939</strain>
    </source>
</reference>
<keyword evidence="1" id="KW-0732">Signal</keyword>
<name>A0A5U5NWT0_SALER</name>
<comment type="caution">
    <text evidence="3">The sequence shown here is derived from an EMBL/GenBank/DDBJ whole genome shotgun (WGS) entry which is preliminary data.</text>
</comment>
<evidence type="ECO:0000256" key="1">
    <source>
        <dbReference type="SAM" id="SignalP"/>
    </source>
</evidence>
<dbReference type="Pfam" id="PF06551">
    <property type="entry name" value="DUF1120"/>
    <property type="match status" value="1"/>
</dbReference>
<sequence>MTKKILLITAIAASFATTSVNADTTAVLKVTGQLVVGGCTPELSGGGVVDYGTIRLATLSATDVNQLGTKDVSLSISCPSATKAAWTITDDRADTHPGASVISIANGDMTNSIVSDTTMSYGVGKTTEGVKIGAFSIYTDTANVTADGVKSDAISGTVDSPVWQKSSTGIIKNGNMEMFTVATKGTTEPVPYTLAIFPLKTSLAIQNTATLAITDDTDLDGQATITLKYL</sequence>